<accession>A0ACA9QAA1</accession>
<keyword evidence="2" id="KW-1185">Reference proteome</keyword>
<comment type="caution">
    <text evidence="1">The sequence shown here is derived from an EMBL/GenBank/DDBJ whole genome shotgun (WGS) entry which is preliminary data.</text>
</comment>
<reference evidence="1" key="1">
    <citation type="submission" date="2021-06" db="EMBL/GenBank/DDBJ databases">
        <authorList>
            <person name="Kallberg Y."/>
            <person name="Tangrot J."/>
            <person name="Rosling A."/>
        </authorList>
    </citation>
    <scope>NUCLEOTIDE SEQUENCE</scope>
    <source>
        <strain evidence="1">28 12/20/2015</strain>
    </source>
</reference>
<proteinExistence type="predicted"/>
<evidence type="ECO:0000313" key="2">
    <source>
        <dbReference type="Proteomes" id="UP000789366"/>
    </source>
</evidence>
<sequence length="251" mass="27674">DMNFVNVKVTEAGLTVTYSDANKSNHPDTNPRSDEKGAIFSYRIIAKDENKTILYGTKLGSALGSALEQQGFKVPKAILTDLPEGYALYEHIKQSPSDESGEAKPIRKDTYLFGNGSKYRSPAEFEEHLLWLASDKASSCRCRYCDKGWSTGSDLDSTPRKKNDVDSHPKKTVKSNVLQNEALNLASSSNSKVRQIENTSKTSSIQERNLKGSLNLVSSSNSKVHQFGIASKTSLMQERNPKETLTSSNSK</sequence>
<gene>
    <name evidence="1" type="ORF">SPELUC_LOCUS13804</name>
</gene>
<dbReference type="EMBL" id="CAJVPW010037901">
    <property type="protein sequence ID" value="CAG8741006.1"/>
    <property type="molecule type" value="Genomic_DNA"/>
</dbReference>
<dbReference type="Proteomes" id="UP000789366">
    <property type="component" value="Unassembled WGS sequence"/>
</dbReference>
<name>A0ACA9QAA1_9GLOM</name>
<feature type="non-terminal residue" evidence="1">
    <location>
        <position position="1"/>
    </location>
</feature>
<protein>
    <submittedName>
        <fullName evidence="1">12061_t:CDS:1</fullName>
    </submittedName>
</protein>
<feature type="non-terminal residue" evidence="1">
    <location>
        <position position="251"/>
    </location>
</feature>
<organism evidence="1 2">
    <name type="scientific">Cetraspora pellucida</name>
    <dbReference type="NCBI Taxonomy" id="1433469"/>
    <lineage>
        <taxon>Eukaryota</taxon>
        <taxon>Fungi</taxon>
        <taxon>Fungi incertae sedis</taxon>
        <taxon>Mucoromycota</taxon>
        <taxon>Glomeromycotina</taxon>
        <taxon>Glomeromycetes</taxon>
        <taxon>Diversisporales</taxon>
        <taxon>Gigasporaceae</taxon>
        <taxon>Cetraspora</taxon>
    </lineage>
</organism>
<evidence type="ECO:0000313" key="1">
    <source>
        <dbReference type="EMBL" id="CAG8741006.1"/>
    </source>
</evidence>